<dbReference type="Gene3D" id="1.10.150.130">
    <property type="match status" value="1"/>
</dbReference>
<keyword evidence="1" id="KW-0238">DNA-binding</keyword>
<evidence type="ECO:0000313" key="2">
    <source>
        <dbReference type="EMBL" id="GAG88040.1"/>
    </source>
</evidence>
<comment type="caution">
    <text evidence="2">The sequence shown here is derived from an EMBL/GenBank/DDBJ whole genome shotgun (WGS) entry which is preliminary data.</text>
</comment>
<gene>
    <name evidence="2" type="ORF">S01H4_24760</name>
</gene>
<accession>X1AZ67</accession>
<dbReference type="GO" id="GO:0003677">
    <property type="term" value="F:DNA binding"/>
    <property type="evidence" value="ECO:0007669"/>
    <property type="project" value="UniProtKB-KW"/>
</dbReference>
<dbReference type="EMBL" id="BART01011680">
    <property type="protein sequence ID" value="GAG88040.1"/>
    <property type="molecule type" value="Genomic_DNA"/>
</dbReference>
<feature type="non-terminal residue" evidence="2">
    <location>
        <position position="1"/>
    </location>
</feature>
<dbReference type="InterPro" id="IPR010998">
    <property type="entry name" value="Integrase_recombinase_N"/>
</dbReference>
<sequence length="91" mass="10833">FSIMVGIKFKTLGQLMLRYESEGRESFQFDNIDDEFFKRFKEFVRQESNASIVESYIALDEIGDRYVNALKSFMKWSYEKGFHTNDSYKAN</sequence>
<proteinExistence type="predicted"/>
<dbReference type="AlphaFoldDB" id="X1AZ67"/>
<evidence type="ECO:0000256" key="1">
    <source>
        <dbReference type="ARBA" id="ARBA00023125"/>
    </source>
</evidence>
<reference evidence="2" key="1">
    <citation type="journal article" date="2014" name="Front. Microbiol.">
        <title>High frequency of phylogenetically diverse reductive dehalogenase-homologous genes in deep subseafloor sedimentary metagenomes.</title>
        <authorList>
            <person name="Kawai M."/>
            <person name="Futagami T."/>
            <person name="Toyoda A."/>
            <person name="Takaki Y."/>
            <person name="Nishi S."/>
            <person name="Hori S."/>
            <person name="Arai W."/>
            <person name="Tsubouchi T."/>
            <person name="Morono Y."/>
            <person name="Uchiyama I."/>
            <person name="Ito T."/>
            <person name="Fujiyama A."/>
            <person name="Inagaki F."/>
            <person name="Takami H."/>
        </authorList>
    </citation>
    <scope>NUCLEOTIDE SEQUENCE</scope>
    <source>
        <strain evidence="2">Expedition CK06-06</strain>
    </source>
</reference>
<protein>
    <submittedName>
        <fullName evidence="2">Uncharacterized protein</fullName>
    </submittedName>
</protein>
<name>X1AZ67_9ZZZZ</name>
<organism evidence="2">
    <name type="scientific">marine sediment metagenome</name>
    <dbReference type="NCBI Taxonomy" id="412755"/>
    <lineage>
        <taxon>unclassified sequences</taxon>
        <taxon>metagenomes</taxon>
        <taxon>ecological metagenomes</taxon>
    </lineage>
</organism>